<dbReference type="AlphaFoldDB" id="A0A1B2HPX4"/>
<evidence type="ECO:0000313" key="2">
    <source>
        <dbReference type="Proteomes" id="UP000093053"/>
    </source>
</evidence>
<keyword evidence="2" id="KW-1185">Reference proteome</keyword>
<protein>
    <recommendedName>
        <fullName evidence="3">Thioesterase</fullName>
    </recommendedName>
</protein>
<dbReference type="RefSeq" id="WP_065918082.1">
    <property type="nucleotide sequence ID" value="NZ_CP016793.1"/>
</dbReference>
<organism evidence="1 2">
    <name type="scientific">Lentzea guizhouensis</name>
    <dbReference type="NCBI Taxonomy" id="1586287"/>
    <lineage>
        <taxon>Bacteria</taxon>
        <taxon>Bacillati</taxon>
        <taxon>Actinomycetota</taxon>
        <taxon>Actinomycetes</taxon>
        <taxon>Pseudonocardiales</taxon>
        <taxon>Pseudonocardiaceae</taxon>
        <taxon>Lentzea</taxon>
    </lineage>
</organism>
<dbReference type="Pfam" id="PF13279">
    <property type="entry name" value="4HBT_2"/>
    <property type="match status" value="1"/>
</dbReference>
<accession>A0A1B2HPX4</accession>
<evidence type="ECO:0008006" key="3">
    <source>
        <dbReference type="Google" id="ProtNLM"/>
    </source>
</evidence>
<proteinExistence type="predicted"/>
<dbReference type="SUPFAM" id="SSF54637">
    <property type="entry name" value="Thioesterase/thiol ester dehydrase-isomerase"/>
    <property type="match status" value="2"/>
</dbReference>
<dbReference type="Proteomes" id="UP000093053">
    <property type="component" value="Chromosome"/>
</dbReference>
<evidence type="ECO:0000313" key="1">
    <source>
        <dbReference type="EMBL" id="ANZ39741.1"/>
    </source>
</evidence>
<sequence length="294" mass="32834">MSLSDSTTTLRVRPAYEGANIGPWIGFKHVNYIVEEAVLNHFRERGLPAHDLYERHAVGLDVVELDTRILHALRIDEVVAAHVTPLPGAEFRCRVVIEAERSGRPAKAVTSTAAAVLRRDHERAPEAALPHEVSPFVVDRISGPVRDMPPGANRFVWTSRVPYFYCHFTDRMQMSGCLRVMEEVVDLFLADRGISIRTMLDEAGWIPVVPHSRIRLLGEAAMEEELHTAFTVEDVFKDFTYTSRMDCHVVRDGRAVPIATGVITHGYAVIEKGPSMRLVNFDDRVLSALLGEAG</sequence>
<dbReference type="Gene3D" id="3.10.129.10">
    <property type="entry name" value="Hotdog Thioesterase"/>
    <property type="match status" value="2"/>
</dbReference>
<name>A0A1B2HPX4_9PSEU</name>
<reference evidence="1 2" key="1">
    <citation type="submission" date="2016-07" db="EMBL/GenBank/DDBJ databases">
        <title>Complete genome sequence of the Lentzea guizhouensis DHS C013.</title>
        <authorList>
            <person name="Cao C."/>
        </authorList>
    </citation>
    <scope>NUCLEOTIDE SEQUENCE [LARGE SCALE GENOMIC DNA]</scope>
    <source>
        <strain evidence="1 2">DHS C013</strain>
    </source>
</reference>
<gene>
    <name evidence="1" type="ORF">BBK82_30570</name>
</gene>
<dbReference type="KEGG" id="led:BBK82_30570"/>
<dbReference type="InterPro" id="IPR029069">
    <property type="entry name" value="HotDog_dom_sf"/>
</dbReference>
<dbReference type="OrthoDB" id="4556615at2"/>
<dbReference type="STRING" id="1586287.BBK82_30570"/>
<dbReference type="EMBL" id="CP016793">
    <property type="protein sequence ID" value="ANZ39741.1"/>
    <property type="molecule type" value="Genomic_DNA"/>
</dbReference>